<dbReference type="AlphaFoldDB" id="A0AAF0PRP3"/>
<gene>
    <name evidence="1" type="ORF">MTR67_001335</name>
</gene>
<proteinExistence type="predicted"/>
<accession>A0AAF0PRP3</accession>
<keyword evidence="2" id="KW-1185">Reference proteome</keyword>
<organism evidence="1 2">
    <name type="scientific">Solanum verrucosum</name>
    <dbReference type="NCBI Taxonomy" id="315347"/>
    <lineage>
        <taxon>Eukaryota</taxon>
        <taxon>Viridiplantae</taxon>
        <taxon>Streptophyta</taxon>
        <taxon>Embryophyta</taxon>
        <taxon>Tracheophyta</taxon>
        <taxon>Spermatophyta</taxon>
        <taxon>Magnoliopsida</taxon>
        <taxon>eudicotyledons</taxon>
        <taxon>Gunneridae</taxon>
        <taxon>Pentapetalae</taxon>
        <taxon>asterids</taxon>
        <taxon>lamiids</taxon>
        <taxon>Solanales</taxon>
        <taxon>Solanaceae</taxon>
        <taxon>Solanoideae</taxon>
        <taxon>Solaneae</taxon>
        <taxon>Solanum</taxon>
    </lineage>
</organism>
<dbReference type="EMBL" id="CP133612">
    <property type="protein sequence ID" value="WMV07950.1"/>
    <property type="molecule type" value="Genomic_DNA"/>
</dbReference>
<evidence type="ECO:0000313" key="2">
    <source>
        <dbReference type="Proteomes" id="UP001234989"/>
    </source>
</evidence>
<dbReference type="Proteomes" id="UP001234989">
    <property type="component" value="Chromosome 1"/>
</dbReference>
<name>A0AAF0PRP3_SOLVR</name>
<sequence length="142" mass="15625">MIVPLVSSKDNAGVVPKYRKVKVKEYLDLKAKHLEKIGLATGQCSSLSKPANQTNSTTRAAILLYSASAELRLTVCYFFDFQEIKESPSFTMYPVTDRLVLAHDAQSESQYPVSFVGSVPFFSKTPSPGDLFMYLTTLSAAS</sequence>
<protein>
    <submittedName>
        <fullName evidence="1">Uncharacterized protein</fullName>
    </submittedName>
</protein>
<reference evidence="1" key="1">
    <citation type="submission" date="2023-08" db="EMBL/GenBank/DDBJ databases">
        <title>A de novo genome assembly of Solanum verrucosum Schlechtendal, a Mexican diploid species geographically isolated from the other diploid A-genome species in potato relatives.</title>
        <authorList>
            <person name="Hosaka K."/>
        </authorList>
    </citation>
    <scope>NUCLEOTIDE SEQUENCE</scope>
    <source>
        <tissue evidence="1">Young leaves</tissue>
    </source>
</reference>
<evidence type="ECO:0000313" key="1">
    <source>
        <dbReference type="EMBL" id="WMV07950.1"/>
    </source>
</evidence>